<evidence type="ECO:0000256" key="5">
    <source>
        <dbReference type="ARBA" id="ARBA00023242"/>
    </source>
</evidence>
<evidence type="ECO:0000256" key="4">
    <source>
        <dbReference type="ARBA" id="ARBA00023163"/>
    </source>
</evidence>
<reference evidence="9" key="2">
    <citation type="submission" date="2025-08" db="UniProtKB">
        <authorList>
            <consortium name="Ensembl"/>
        </authorList>
    </citation>
    <scope>IDENTIFICATION</scope>
</reference>
<comment type="subcellular location">
    <subcellularLocation>
        <location evidence="1">Nucleus</location>
    </subcellularLocation>
</comment>
<protein>
    <recommendedName>
        <fullName evidence="6">Transcription initiation factor IIA gamma chain</fullName>
    </recommendedName>
</protein>
<dbReference type="InterPro" id="IPR015871">
    <property type="entry name" value="TFIIA_gsu_C"/>
</dbReference>
<feature type="domain" description="Transcription initiation factor IIA gamma subunit C-terminal" evidence="8">
    <location>
        <begin position="55"/>
        <end position="86"/>
    </location>
</feature>
<dbReference type="Proteomes" id="UP000005226">
    <property type="component" value="Chromosome 13"/>
</dbReference>
<reference evidence="9" key="3">
    <citation type="submission" date="2025-09" db="UniProtKB">
        <authorList>
            <consortium name="Ensembl"/>
        </authorList>
    </citation>
    <scope>IDENTIFICATION</scope>
</reference>
<dbReference type="PANTHER" id="PTHR10966">
    <property type="entry name" value="TRANSCRIPTION INITIATION FACTOR IIA SUBUNIT 2"/>
    <property type="match status" value="1"/>
</dbReference>
<dbReference type="CDD" id="cd10145">
    <property type="entry name" value="TFIIA_gamma_N"/>
    <property type="match status" value="1"/>
</dbReference>
<dbReference type="GeneTree" id="ENSGT00390000014572"/>
<sequence length="112" mass="12196">WPISCTGNTTLGNSHAGESDELIQTQQITPQLALQVLLQFDKAINTALANRVRNRGSLNTYRFCDNFREVTDLVKVDKVKIVACDGKSGPATESGDAFTRSSAIPSIPWLCV</sequence>
<evidence type="ECO:0000256" key="6">
    <source>
        <dbReference type="ARBA" id="ARBA00029898"/>
    </source>
</evidence>
<dbReference type="InterPro" id="IPR015872">
    <property type="entry name" value="TFIIA_gsu_N"/>
</dbReference>
<dbReference type="InParanoid" id="A0A674MB51"/>
<dbReference type="InterPro" id="IPR009088">
    <property type="entry name" value="TFIIA_b-brl"/>
</dbReference>
<reference evidence="9 10" key="1">
    <citation type="journal article" date="2011" name="Genome Biol. Evol.">
        <title>Integration of the genetic map and genome assembly of fugu facilitates insights into distinct features of genome evolution in teleosts and mammals.</title>
        <authorList>
            <person name="Kai W."/>
            <person name="Kikuchi K."/>
            <person name="Tohari S."/>
            <person name="Chew A.K."/>
            <person name="Tay A."/>
            <person name="Fujiwara A."/>
            <person name="Hosoya S."/>
            <person name="Suetake H."/>
            <person name="Naruse K."/>
            <person name="Brenner S."/>
            <person name="Suzuki Y."/>
            <person name="Venkatesh B."/>
        </authorList>
    </citation>
    <scope>NUCLEOTIDE SEQUENCE [LARGE SCALE GENOMIC DNA]</scope>
</reference>
<dbReference type="SUPFAM" id="SSF50784">
    <property type="entry name" value="Transcription factor IIA (TFIIA), beta-barrel domain"/>
    <property type="match status" value="1"/>
</dbReference>
<accession>A0A674MB51</accession>
<comment type="similarity">
    <text evidence="2">Belongs to the TFIIA subunit 2 family.</text>
</comment>
<evidence type="ECO:0000256" key="1">
    <source>
        <dbReference type="ARBA" id="ARBA00004123"/>
    </source>
</evidence>
<dbReference type="AlphaFoldDB" id="A0A674MB51"/>
<evidence type="ECO:0000313" key="10">
    <source>
        <dbReference type="Proteomes" id="UP000005226"/>
    </source>
</evidence>
<name>A0A674MB51_TAKRU</name>
<keyword evidence="5" id="KW-0539">Nucleus</keyword>
<evidence type="ECO:0000313" key="9">
    <source>
        <dbReference type="Ensembl" id="ENSTRUP00000058542.1"/>
    </source>
</evidence>
<proteinExistence type="inferred from homology"/>
<dbReference type="SUPFAM" id="SSF47396">
    <property type="entry name" value="Transcription factor IIA (TFIIA), alpha-helical domain"/>
    <property type="match status" value="1"/>
</dbReference>
<evidence type="ECO:0000256" key="3">
    <source>
        <dbReference type="ARBA" id="ARBA00023015"/>
    </source>
</evidence>
<dbReference type="Pfam" id="PF02751">
    <property type="entry name" value="TFIIA_gamma_C"/>
    <property type="match status" value="1"/>
</dbReference>
<evidence type="ECO:0000259" key="7">
    <source>
        <dbReference type="Pfam" id="PF02268"/>
    </source>
</evidence>
<evidence type="ECO:0000256" key="2">
    <source>
        <dbReference type="ARBA" id="ARBA00007675"/>
    </source>
</evidence>
<dbReference type="GO" id="GO:0005672">
    <property type="term" value="C:transcription factor TFIIA complex"/>
    <property type="evidence" value="ECO:0007669"/>
    <property type="project" value="InterPro"/>
</dbReference>
<dbReference type="InterPro" id="IPR009083">
    <property type="entry name" value="TFIIA_a-hlx"/>
</dbReference>
<dbReference type="Pfam" id="PF02268">
    <property type="entry name" value="TFIIA_gamma_N"/>
    <property type="match status" value="1"/>
</dbReference>
<feature type="domain" description="Transcription initiation factor IIA gamma subunit N-terminal" evidence="7">
    <location>
        <begin position="8"/>
        <end position="48"/>
    </location>
</feature>
<dbReference type="Ensembl" id="ENSTRUT00000088747.1">
    <property type="protein sequence ID" value="ENSTRUP00000058542.1"/>
    <property type="gene ID" value="ENSTRUG00000029262.1"/>
</dbReference>
<keyword evidence="4" id="KW-0804">Transcription</keyword>
<dbReference type="FunCoup" id="A0A674MB51">
    <property type="interactions" value="1405"/>
</dbReference>
<dbReference type="CDD" id="cd10014">
    <property type="entry name" value="TFIIA_gamma_C"/>
    <property type="match status" value="1"/>
</dbReference>
<dbReference type="GO" id="GO:0006367">
    <property type="term" value="P:transcription initiation at RNA polymerase II promoter"/>
    <property type="evidence" value="ECO:0007669"/>
    <property type="project" value="InterPro"/>
</dbReference>
<keyword evidence="3" id="KW-0805">Transcription regulation</keyword>
<dbReference type="Gene3D" id="2.30.18.10">
    <property type="entry name" value="Transcription factor IIA (TFIIA), beta-barrel domain"/>
    <property type="match status" value="1"/>
</dbReference>
<dbReference type="InterPro" id="IPR003194">
    <property type="entry name" value="TFIIA_gsu"/>
</dbReference>
<organism evidence="9 10">
    <name type="scientific">Takifugu rubripes</name>
    <name type="common">Japanese pufferfish</name>
    <name type="synonym">Fugu rubripes</name>
    <dbReference type="NCBI Taxonomy" id="31033"/>
    <lineage>
        <taxon>Eukaryota</taxon>
        <taxon>Metazoa</taxon>
        <taxon>Chordata</taxon>
        <taxon>Craniata</taxon>
        <taxon>Vertebrata</taxon>
        <taxon>Euteleostomi</taxon>
        <taxon>Actinopterygii</taxon>
        <taxon>Neopterygii</taxon>
        <taxon>Teleostei</taxon>
        <taxon>Neoteleostei</taxon>
        <taxon>Acanthomorphata</taxon>
        <taxon>Eupercaria</taxon>
        <taxon>Tetraodontiformes</taxon>
        <taxon>Tetradontoidea</taxon>
        <taxon>Tetraodontidae</taxon>
        <taxon>Takifugu</taxon>
    </lineage>
</organism>
<keyword evidence="10" id="KW-1185">Reference proteome</keyword>
<dbReference type="Gene3D" id="1.10.287.190">
    <property type="entry name" value="Transcription factor IIA gamma subunit, alpha-helical domain"/>
    <property type="match status" value="1"/>
</dbReference>
<evidence type="ECO:0000259" key="8">
    <source>
        <dbReference type="Pfam" id="PF02751"/>
    </source>
</evidence>